<sequence>MAPRTKMVQILYPAFTAVVMVILVRSGFLTPLFLIPLGLLGQRGNPFEILGTALLMLFVNGVISFATAGSDPAVWKLLLADTLYISVLTILFVVLLIPDLFKRFIPFLRGTYRVLVAAFIGTLSILLLYVVVRDDREFYNLLMDQAEMVTKLIKESTSSDVVHQSVIENAINANTILALMKAIALRGGIFISHVVFFGVSAALSRQKAAKRWSLRAFHVDFDWIWMLSSMLLAILTGIMFKVEVLEIIGWNGALIAWLLYLLQGMGIISHMLAHPHLSRLSRFLLRTLFLVVLLSPGINAIVLAGITLLGIAENWVSLRRPHLTGPSSTPGM</sequence>
<feature type="transmembrane region" description="Helical" evidence="1">
    <location>
        <begin position="47"/>
        <end position="68"/>
    </location>
</feature>
<dbReference type="Proteomes" id="UP000000503">
    <property type="component" value="Chromosome"/>
</dbReference>
<feature type="transmembrane region" description="Helical" evidence="1">
    <location>
        <begin position="12"/>
        <end position="35"/>
    </location>
</feature>
<organism evidence="2 3">
    <name type="scientific">Gracilinema caldarium (strain ATCC 51460 / DSM 7334 / H1)</name>
    <name type="common">Treponema caldarium</name>
    <dbReference type="NCBI Taxonomy" id="744872"/>
    <lineage>
        <taxon>Bacteria</taxon>
        <taxon>Pseudomonadati</taxon>
        <taxon>Spirochaetota</taxon>
        <taxon>Spirochaetia</taxon>
        <taxon>Spirochaetales</taxon>
        <taxon>Breznakiellaceae</taxon>
        <taxon>Gracilinema</taxon>
    </lineage>
</organism>
<dbReference type="AlphaFoldDB" id="F8F3J5"/>
<dbReference type="HOGENOM" id="CLU_855104_0_0_12"/>
<dbReference type="STRING" id="744872.Spica_1426"/>
<dbReference type="EMBL" id="CP002868">
    <property type="protein sequence ID" value="AEJ19571.1"/>
    <property type="molecule type" value="Genomic_DNA"/>
</dbReference>
<evidence type="ECO:0000313" key="2">
    <source>
        <dbReference type="EMBL" id="AEJ19571.1"/>
    </source>
</evidence>
<protein>
    <recommendedName>
        <fullName evidence="4">DUF2232 domain-containing protein</fullName>
    </recommendedName>
</protein>
<name>F8F3J5_GRAC1</name>
<dbReference type="RefSeq" id="WP_013968881.1">
    <property type="nucleotide sequence ID" value="NC_015732.1"/>
</dbReference>
<evidence type="ECO:0008006" key="4">
    <source>
        <dbReference type="Google" id="ProtNLM"/>
    </source>
</evidence>
<evidence type="ECO:0000256" key="1">
    <source>
        <dbReference type="SAM" id="Phobius"/>
    </source>
</evidence>
<keyword evidence="1" id="KW-1133">Transmembrane helix</keyword>
<feature type="transmembrane region" description="Helical" evidence="1">
    <location>
        <begin position="110"/>
        <end position="132"/>
    </location>
</feature>
<gene>
    <name evidence="2" type="ordered locus">Spica_1426</name>
</gene>
<feature type="transmembrane region" description="Helical" evidence="1">
    <location>
        <begin position="248"/>
        <end position="268"/>
    </location>
</feature>
<evidence type="ECO:0000313" key="3">
    <source>
        <dbReference type="Proteomes" id="UP000000503"/>
    </source>
</evidence>
<feature type="transmembrane region" description="Helical" evidence="1">
    <location>
        <begin position="183"/>
        <end position="203"/>
    </location>
</feature>
<feature type="transmembrane region" description="Helical" evidence="1">
    <location>
        <begin position="223"/>
        <end position="242"/>
    </location>
</feature>
<dbReference type="eggNOG" id="ENOG5034CCA">
    <property type="taxonomic scope" value="Bacteria"/>
</dbReference>
<dbReference type="KEGG" id="scd:Spica_1426"/>
<feature type="transmembrane region" description="Helical" evidence="1">
    <location>
        <begin position="288"/>
        <end position="312"/>
    </location>
</feature>
<keyword evidence="1" id="KW-0472">Membrane</keyword>
<feature type="transmembrane region" description="Helical" evidence="1">
    <location>
        <begin position="74"/>
        <end position="98"/>
    </location>
</feature>
<keyword evidence="3" id="KW-1185">Reference proteome</keyword>
<accession>F8F3J5</accession>
<keyword evidence="1" id="KW-0812">Transmembrane</keyword>
<proteinExistence type="predicted"/>
<reference evidence="3" key="1">
    <citation type="journal article" date="2013" name="Stand. Genomic Sci.">
        <title>Genome sequence of the thermophilic fresh-water bacterium Spirochaeta caldaria type strain (H1(T)), reclassification of Spirochaeta caldaria, Spirochaeta stenostrepta, and Spirochaeta zuelzerae in the genus Treponema as Treponema caldaria comb. nov., Treponema stenostrepta comb. nov., and Treponema zuelzerae comb. nov., and emendation of the genus Treponema.</title>
        <authorList>
            <person name="Abt B."/>
            <person name="Goker M."/>
            <person name="Scheuner C."/>
            <person name="Han C."/>
            <person name="Lu M."/>
            <person name="Misra M."/>
            <person name="Lapidus A."/>
            <person name="Nolan M."/>
            <person name="Lucas S."/>
            <person name="Hammon N."/>
            <person name="Deshpande S."/>
            <person name="Cheng J.F."/>
            <person name="Tapia R."/>
            <person name="Goodwin L.A."/>
            <person name="Pitluck S."/>
            <person name="Liolios K."/>
            <person name="Pagani I."/>
            <person name="Ivanova N."/>
            <person name="Mavromatis K."/>
            <person name="Mikhailova N."/>
            <person name="Huntemann M."/>
            <person name="Pati A."/>
            <person name="Chen A."/>
            <person name="Palaniappan K."/>
            <person name="Land M."/>
            <person name="Hauser L."/>
            <person name="Jeffries C.D."/>
            <person name="Rohde M."/>
            <person name="Spring S."/>
            <person name="Gronow S."/>
            <person name="Detter J.C."/>
            <person name="Bristow J."/>
            <person name="Eisen J.A."/>
            <person name="Markowitz V."/>
            <person name="Hugenholtz P."/>
            <person name="Kyrpides N.C."/>
            <person name="Woyke T."/>
            <person name="Klenk H.P."/>
        </authorList>
    </citation>
    <scope>NUCLEOTIDE SEQUENCE</scope>
    <source>
        <strain evidence="3">ATCC 51460 / DSM 7334 / H1</strain>
    </source>
</reference>